<gene>
    <name evidence="3" type="ORF">Bca52824_051118</name>
</gene>
<dbReference type="InterPro" id="IPR032675">
    <property type="entry name" value="LRR_dom_sf"/>
</dbReference>
<dbReference type="Proteomes" id="UP000886595">
    <property type="component" value="Unassembled WGS sequence"/>
</dbReference>
<proteinExistence type="predicted"/>
<sequence length="228" mass="25445">MQHSKFEKLWEGIQPLQCLKRMDLSASEYLKKIPDLSKATSLEELDLSGCKSLLELTSSIGNATKLRICKLKGCLLLKELPSSIGRTWIEEIPPWIEKLFRLRKLIMYGCEKLKTISRNISKLENLEVLGLSFGDSRDFVGGDWRSGGTCHIETPPDFGASLVPSGHGNIQEKFKDAAAGPAPVHTQDCNSSVSLEFLICGMSSFLRCLLSMKVLQDQTMVIQINIVW</sequence>
<dbReference type="Pfam" id="PF07725">
    <property type="entry name" value="LRR_3"/>
    <property type="match status" value="1"/>
</dbReference>
<comment type="caution">
    <text evidence="3">The sequence shown here is derived from an EMBL/GenBank/DDBJ whole genome shotgun (WGS) entry which is preliminary data.</text>
</comment>
<reference evidence="3 4" key="1">
    <citation type="submission" date="2020-02" db="EMBL/GenBank/DDBJ databases">
        <authorList>
            <person name="Ma Q."/>
            <person name="Huang Y."/>
            <person name="Song X."/>
            <person name="Pei D."/>
        </authorList>
    </citation>
    <scope>NUCLEOTIDE SEQUENCE [LARGE SCALE GENOMIC DNA]</scope>
    <source>
        <strain evidence="3">Sxm20200214</strain>
        <tissue evidence="3">Leaf</tissue>
    </source>
</reference>
<protein>
    <recommendedName>
        <fullName evidence="5">Disease resistance protein</fullName>
    </recommendedName>
</protein>
<dbReference type="SUPFAM" id="SSF52058">
    <property type="entry name" value="L domain-like"/>
    <property type="match status" value="1"/>
</dbReference>
<dbReference type="AlphaFoldDB" id="A0A8X7R2B6"/>
<evidence type="ECO:0000256" key="1">
    <source>
        <dbReference type="ARBA" id="ARBA00022614"/>
    </source>
</evidence>
<dbReference type="PANTHER" id="PTHR11017:SF547">
    <property type="entry name" value="ADP-RIBOSYL CYCLASE_CYCLIC ADP-RIBOSE HYDROLASE"/>
    <property type="match status" value="1"/>
</dbReference>
<dbReference type="InterPro" id="IPR044974">
    <property type="entry name" value="Disease_R_plants"/>
</dbReference>
<dbReference type="Gene3D" id="3.80.10.10">
    <property type="entry name" value="Ribonuclease Inhibitor"/>
    <property type="match status" value="2"/>
</dbReference>
<evidence type="ECO:0000313" key="4">
    <source>
        <dbReference type="Proteomes" id="UP000886595"/>
    </source>
</evidence>
<accession>A0A8X7R2B6</accession>
<dbReference type="EMBL" id="JAAMPC010000011">
    <property type="protein sequence ID" value="KAG2279898.1"/>
    <property type="molecule type" value="Genomic_DNA"/>
</dbReference>
<evidence type="ECO:0000256" key="2">
    <source>
        <dbReference type="ARBA" id="ARBA00022737"/>
    </source>
</evidence>
<keyword evidence="1" id="KW-0433">Leucine-rich repeat</keyword>
<dbReference type="OrthoDB" id="1100476at2759"/>
<dbReference type="GO" id="GO:0006952">
    <property type="term" value="P:defense response"/>
    <property type="evidence" value="ECO:0007669"/>
    <property type="project" value="InterPro"/>
</dbReference>
<keyword evidence="2" id="KW-0677">Repeat</keyword>
<dbReference type="InterPro" id="IPR011713">
    <property type="entry name" value="Leu-rich_rpt_3"/>
</dbReference>
<organism evidence="3 4">
    <name type="scientific">Brassica carinata</name>
    <name type="common">Ethiopian mustard</name>
    <name type="synonym">Abyssinian cabbage</name>
    <dbReference type="NCBI Taxonomy" id="52824"/>
    <lineage>
        <taxon>Eukaryota</taxon>
        <taxon>Viridiplantae</taxon>
        <taxon>Streptophyta</taxon>
        <taxon>Embryophyta</taxon>
        <taxon>Tracheophyta</taxon>
        <taxon>Spermatophyta</taxon>
        <taxon>Magnoliopsida</taxon>
        <taxon>eudicotyledons</taxon>
        <taxon>Gunneridae</taxon>
        <taxon>Pentapetalae</taxon>
        <taxon>rosids</taxon>
        <taxon>malvids</taxon>
        <taxon>Brassicales</taxon>
        <taxon>Brassicaceae</taxon>
        <taxon>Brassiceae</taxon>
        <taxon>Brassica</taxon>
    </lineage>
</organism>
<evidence type="ECO:0000313" key="3">
    <source>
        <dbReference type="EMBL" id="KAG2279898.1"/>
    </source>
</evidence>
<evidence type="ECO:0008006" key="5">
    <source>
        <dbReference type="Google" id="ProtNLM"/>
    </source>
</evidence>
<dbReference type="PANTHER" id="PTHR11017">
    <property type="entry name" value="LEUCINE-RICH REPEAT-CONTAINING PROTEIN"/>
    <property type="match status" value="1"/>
</dbReference>
<name>A0A8X7R2B6_BRACI</name>
<keyword evidence="4" id="KW-1185">Reference proteome</keyword>